<evidence type="ECO:0000256" key="11">
    <source>
        <dbReference type="ARBA" id="ARBA00023286"/>
    </source>
</evidence>
<protein>
    <submittedName>
        <fullName evidence="16">Glutamate receptor ionotropic, kainate 3-like 3</fullName>
    </submittedName>
</protein>
<feature type="domain" description="Ionotropic glutamate receptor C-terminal" evidence="14">
    <location>
        <begin position="127"/>
        <end position="382"/>
    </location>
</feature>
<dbReference type="Proteomes" id="UP000747542">
    <property type="component" value="Unassembled WGS sequence"/>
</dbReference>
<dbReference type="EMBL" id="JAHLQT010028947">
    <property type="protein sequence ID" value="KAG7161542.1"/>
    <property type="molecule type" value="Genomic_DNA"/>
</dbReference>
<dbReference type="Pfam" id="PF10613">
    <property type="entry name" value="Lig_chan-Glu_bd"/>
    <property type="match status" value="1"/>
</dbReference>
<evidence type="ECO:0000256" key="2">
    <source>
        <dbReference type="ARBA" id="ARBA00008685"/>
    </source>
</evidence>
<evidence type="ECO:0000256" key="5">
    <source>
        <dbReference type="ARBA" id="ARBA00022692"/>
    </source>
</evidence>
<feature type="transmembrane region" description="Helical" evidence="13">
    <location>
        <begin position="211"/>
        <end position="229"/>
    </location>
</feature>
<keyword evidence="5 13" id="KW-0812">Transmembrane</keyword>
<proteinExistence type="inferred from homology"/>
<keyword evidence="11" id="KW-1071">Ligand-gated ion channel</keyword>
<organism evidence="16 17">
    <name type="scientific">Homarus americanus</name>
    <name type="common">American lobster</name>
    <dbReference type="NCBI Taxonomy" id="6706"/>
    <lineage>
        <taxon>Eukaryota</taxon>
        <taxon>Metazoa</taxon>
        <taxon>Ecdysozoa</taxon>
        <taxon>Arthropoda</taxon>
        <taxon>Crustacea</taxon>
        <taxon>Multicrustacea</taxon>
        <taxon>Malacostraca</taxon>
        <taxon>Eumalacostraca</taxon>
        <taxon>Eucarida</taxon>
        <taxon>Decapoda</taxon>
        <taxon>Pleocyemata</taxon>
        <taxon>Astacidea</taxon>
        <taxon>Nephropoidea</taxon>
        <taxon>Nephropidae</taxon>
        <taxon>Homarus</taxon>
    </lineage>
</organism>
<keyword evidence="9 16" id="KW-0675">Receptor</keyword>
<evidence type="ECO:0000256" key="7">
    <source>
        <dbReference type="ARBA" id="ARBA00023065"/>
    </source>
</evidence>
<dbReference type="PANTHER" id="PTHR42643:SF24">
    <property type="entry name" value="IONOTROPIC RECEPTOR 60A"/>
    <property type="match status" value="1"/>
</dbReference>
<sequence>MDAERCLRVGYGHWPPFSMYTGDGLAGIMGTVLDVLAYKLNFCYELVPIGPGGWGTILANGTWTGLMGMCHRGEVDIALGPLAINEERAAAVDMSVPLFYDQQVISYSRPKLEPDLAGFIRPFTPLMWLINGLVVILVFIATCILLVTPSSWKSHRGSGSSSGLTRGLAVDWSVRETGPAGTWQRVYQLMLWTFGVLLNQSMAWFPSNNTGRVLGGFWLMAALIIATVYRSNLKAMIIIPKVNVPFNNLEELIEQSEIPYIVIGGGAVYSTFKAAARDSLFGRAWSNLAQAAWTYQEGLRLILYEGHAIIIDHTTILNVLHGSFSKVTFMSIREHGLINHWMHEELMNSTHCLTPPGSEPIEQRSLQLQDFYGVFILFGFGLVLSLLVFLLELVWDRLCNHHEGLSQSTTRTQPTTAPRLLTSD</sequence>
<comment type="caution">
    <text evidence="16">The sequence shown here is derived from an EMBL/GenBank/DDBJ whole genome shotgun (WGS) entry which is preliminary data.</text>
</comment>
<evidence type="ECO:0000313" key="16">
    <source>
        <dbReference type="EMBL" id="KAG7161542.1"/>
    </source>
</evidence>
<evidence type="ECO:0000256" key="9">
    <source>
        <dbReference type="ARBA" id="ARBA00023170"/>
    </source>
</evidence>
<evidence type="ECO:0000259" key="15">
    <source>
        <dbReference type="Pfam" id="PF10613"/>
    </source>
</evidence>
<feature type="transmembrane region" description="Helical" evidence="13">
    <location>
        <begin position="126"/>
        <end position="147"/>
    </location>
</feature>
<keyword evidence="8 13" id="KW-0472">Membrane</keyword>
<evidence type="ECO:0000256" key="12">
    <source>
        <dbReference type="ARBA" id="ARBA00023303"/>
    </source>
</evidence>
<dbReference type="AlphaFoldDB" id="A0A8J5MS68"/>
<keyword evidence="3" id="KW-0813">Transport</keyword>
<comment type="subcellular location">
    <subcellularLocation>
        <location evidence="1">Cell membrane</location>
        <topology evidence="1">Multi-pass membrane protein</topology>
    </subcellularLocation>
</comment>
<keyword evidence="6 13" id="KW-1133">Transmembrane helix</keyword>
<dbReference type="InterPro" id="IPR052192">
    <property type="entry name" value="Insect_Ionotropic_Sensory_Rcpt"/>
</dbReference>
<keyword evidence="10" id="KW-0325">Glycoprotein</keyword>
<name>A0A8J5MS68_HOMAM</name>
<dbReference type="Gene3D" id="1.10.287.70">
    <property type="match status" value="1"/>
</dbReference>
<dbReference type="InterPro" id="IPR019594">
    <property type="entry name" value="Glu/Gly-bd"/>
</dbReference>
<dbReference type="GO" id="GO:0005886">
    <property type="term" value="C:plasma membrane"/>
    <property type="evidence" value="ECO:0007669"/>
    <property type="project" value="UniProtKB-SubCell"/>
</dbReference>
<evidence type="ECO:0000259" key="14">
    <source>
        <dbReference type="Pfam" id="PF00060"/>
    </source>
</evidence>
<evidence type="ECO:0000256" key="3">
    <source>
        <dbReference type="ARBA" id="ARBA00022448"/>
    </source>
</evidence>
<keyword evidence="17" id="KW-1185">Reference proteome</keyword>
<comment type="similarity">
    <text evidence="2">Belongs to the glutamate-gated ion channel (TC 1.A.10.1) family.</text>
</comment>
<accession>A0A8J5MS68</accession>
<feature type="transmembrane region" description="Helical" evidence="13">
    <location>
        <begin position="371"/>
        <end position="395"/>
    </location>
</feature>
<keyword evidence="12" id="KW-0407">Ion channel</keyword>
<keyword evidence="4" id="KW-1003">Cell membrane</keyword>
<evidence type="ECO:0000256" key="8">
    <source>
        <dbReference type="ARBA" id="ARBA00023136"/>
    </source>
</evidence>
<evidence type="ECO:0000256" key="10">
    <source>
        <dbReference type="ARBA" id="ARBA00023180"/>
    </source>
</evidence>
<evidence type="ECO:0000313" key="17">
    <source>
        <dbReference type="Proteomes" id="UP000747542"/>
    </source>
</evidence>
<dbReference type="SUPFAM" id="SSF53850">
    <property type="entry name" value="Periplasmic binding protein-like II"/>
    <property type="match status" value="1"/>
</dbReference>
<reference evidence="16" key="1">
    <citation type="journal article" date="2021" name="Sci. Adv.">
        <title>The American lobster genome reveals insights on longevity, neural, and immune adaptations.</title>
        <authorList>
            <person name="Polinski J.M."/>
            <person name="Zimin A.V."/>
            <person name="Clark K.F."/>
            <person name="Kohn A.B."/>
            <person name="Sadowski N."/>
            <person name="Timp W."/>
            <person name="Ptitsyn A."/>
            <person name="Khanna P."/>
            <person name="Romanova D.Y."/>
            <person name="Williams P."/>
            <person name="Greenwood S.J."/>
            <person name="Moroz L.L."/>
            <person name="Walt D.R."/>
            <person name="Bodnar A.G."/>
        </authorList>
    </citation>
    <scope>NUCLEOTIDE SEQUENCE</scope>
    <source>
        <strain evidence="16">GMGI-L3</strain>
    </source>
</reference>
<evidence type="ECO:0000256" key="1">
    <source>
        <dbReference type="ARBA" id="ARBA00004651"/>
    </source>
</evidence>
<evidence type="ECO:0000256" key="4">
    <source>
        <dbReference type="ARBA" id="ARBA00022475"/>
    </source>
</evidence>
<dbReference type="GO" id="GO:0015276">
    <property type="term" value="F:ligand-gated monoatomic ion channel activity"/>
    <property type="evidence" value="ECO:0007669"/>
    <property type="project" value="InterPro"/>
</dbReference>
<dbReference type="PANTHER" id="PTHR42643">
    <property type="entry name" value="IONOTROPIC RECEPTOR 20A-RELATED"/>
    <property type="match status" value="1"/>
</dbReference>
<keyword evidence="7" id="KW-0406">Ion transport</keyword>
<feature type="domain" description="Ionotropic glutamate receptor L-glutamate and glycine-binding" evidence="15">
    <location>
        <begin position="23"/>
        <end position="103"/>
    </location>
</feature>
<evidence type="ECO:0000256" key="6">
    <source>
        <dbReference type="ARBA" id="ARBA00022989"/>
    </source>
</evidence>
<dbReference type="Pfam" id="PF00060">
    <property type="entry name" value="Lig_chan"/>
    <property type="match status" value="1"/>
</dbReference>
<gene>
    <name evidence="16" type="primary">Grik3-L3</name>
    <name evidence="16" type="ORF">Hamer_G014097</name>
</gene>
<evidence type="ECO:0000256" key="13">
    <source>
        <dbReference type="SAM" id="Phobius"/>
    </source>
</evidence>
<dbReference type="Gene3D" id="3.40.190.10">
    <property type="entry name" value="Periplasmic binding protein-like II"/>
    <property type="match status" value="1"/>
</dbReference>
<dbReference type="InterPro" id="IPR001320">
    <property type="entry name" value="Iontro_rcpt_C"/>
</dbReference>
<dbReference type="GO" id="GO:0050906">
    <property type="term" value="P:detection of stimulus involved in sensory perception"/>
    <property type="evidence" value="ECO:0007669"/>
    <property type="project" value="UniProtKB-ARBA"/>
</dbReference>